<name>A0A1E7JZF1_9ACTN</name>
<keyword evidence="1" id="KW-0472">Membrane</keyword>
<dbReference type="STRING" id="1075402.AN216_17665"/>
<reference evidence="2 3" key="1">
    <citation type="journal article" date="2016" name="Front. Microbiol.">
        <title>Comparative Genomics Analysis of Streptomyces Species Reveals Their Adaptation to the Marine Environment and Their Diversity at the Genomic Level.</title>
        <authorList>
            <person name="Tian X."/>
            <person name="Zhang Z."/>
            <person name="Yang T."/>
            <person name="Chen M."/>
            <person name="Li J."/>
            <person name="Chen F."/>
            <person name="Yang J."/>
            <person name="Li W."/>
            <person name="Zhang B."/>
            <person name="Zhang Z."/>
            <person name="Wu J."/>
            <person name="Zhang C."/>
            <person name="Long L."/>
            <person name="Xiao J."/>
        </authorList>
    </citation>
    <scope>NUCLEOTIDE SEQUENCE [LARGE SCALE GENOMIC DNA]</scope>
    <source>
        <strain evidence="2 3">SCSIO 02100</strain>
    </source>
</reference>
<keyword evidence="3" id="KW-1185">Reference proteome</keyword>
<dbReference type="AlphaFoldDB" id="A0A1E7JZF1"/>
<dbReference type="RefSeq" id="WP_070197627.1">
    <property type="nucleotide sequence ID" value="NZ_LJGU01000132.1"/>
</dbReference>
<sequence>MGISTAGVRTTRAAVFTALCVTLSAGAHVLLTSTPVPLGALSAVSAAVFLLAFAFADRERGFVRIAALLIPLELFADTVFTTGQHTCYGQNGGPVTGPLRSLGVDLVCAGEVGAPLARMLHGSSSLPTASGASVEGSPWLLLAAHVTVGLLAAAWLRRGEAAVARLLRAAAALAFRPLLLAVAGFVPAAGPSARTTRVRAVRVRPAYPLLDHSVLSRGPPAARATA</sequence>
<dbReference type="OrthoDB" id="4328115at2"/>
<gene>
    <name evidence="2" type="ORF">AN216_17665</name>
</gene>
<evidence type="ECO:0008006" key="4">
    <source>
        <dbReference type="Google" id="ProtNLM"/>
    </source>
</evidence>
<dbReference type="EMBL" id="LJGU01000132">
    <property type="protein sequence ID" value="OEU97068.1"/>
    <property type="molecule type" value="Genomic_DNA"/>
</dbReference>
<dbReference type="Proteomes" id="UP000176101">
    <property type="component" value="Unassembled WGS sequence"/>
</dbReference>
<proteinExistence type="predicted"/>
<dbReference type="PATRIC" id="fig|1075402.3.peg.2519"/>
<feature type="transmembrane region" description="Helical" evidence="1">
    <location>
        <begin position="139"/>
        <end position="157"/>
    </location>
</feature>
<accession>A0A1E7JZF1</accession>
<evidence type="ECO:0000313" key="2">
    <source>
        <dbReference type="EMBL" id="OEU97068.1"/>
    </source>
</evidence>
<evidence type="ECO:0000256" key="1">
    <source>
        <dbReference type="SAM" id="Phobius"/>
    </source>
</evidence>
<feature type="transmembrane region" description="Helical" evidence="1">
    <location>
        <begin position="169"/>
        <end position="189"/>
    </location>
</feature>
<feature type="transmembrane region" description="Helical" evidence="1">
    <location>
        <begin position="37"/>
        <end position="56"/>
    </location>
</feature>
<protein>
    <recommendedName>
        <fullName evidence="4">Integral membrane protein</fullName>
    </recommendedName>
</protein>
<keyword evidence="1" id="KW-1133">Transmembrane helix</keyword>
<organism evidence="2 3">
    <name type="scientific">Streptomyces oceani</name>
    <dbReference type="NCBI Taxonomy" id="1075402"/>
    <lineage>
        <taxon>Bacteria</taxon>
        <taxon>Bacillati</taxon>
        <taxon>Actinomycetota</taxon>
        <taxon>Actinomycetes</taxon>
        <taxon>Kitasatosporales</taxon>
        <taxon>Streptomycetaceae</taxon>
        <taxon>Streptomyces</taxon>
    </lineage>
</organism>
<keyword evidence="1" id="KW-0812">Transmembrane</keyword>
<evidence type="ECO:0000313" key="3">
    <source>
        <dbReference type="Proteomes" id="UP000176101"/>
    </source>
</evidence>
<comment type="caution">
    <text evidence="2">The sequence shown here is derived from an EMBL/GenBank/DDBJ whole genome shotgun (WGS) entry which is preliminary data.</text>
</comment>